<evidence type="ECO:0000313" key="2">
    <source>
        <dbReference type="EMBL" id="QJA79432.1"/>
    </source>
</evidence>
<protein>
    <submittedName>
        <fullName evidence="1">Uncharacterized protein</fullName>
    </submittedName>
</protein>
<sequence length="86" mass="10153">MEKIDTKEFMAMADELVPVETLDKGKTIYTKTTENGIAFYISYTNDLEWQKDISYYYLFTIAKENLTIGNINNFYKKMVSEEKQCH</sequence>
<gene>
    <name evidence="2" type="ORF">MM415A00879_0003</name>
    <name evidence="1" type="ORF">MM415B00915_0015</name>
</gene>
<reference evidence="1" key="1">
    <citation type="submission" date="2020-03" db="EMBL/GenBank/DDBJ databases">
        <title>The deep terrestrial virosphere.</title>
        <authorList>
            <person name="Holmfeldt K."/>
            <person name="Nilsson E."/>
            <person name="Simone D."/>
            <person name="Lopez-Fernandez M."/>
            <person name="Wu X."/>
            <person name="de Brujin I."/>
            <person name="Lundin D."/>
            <person name="Andersson A."/>
            <person name="Bertilsson S."/>
            <person name="Dopson M."/>
        </authorList>
    </citation>
    <scope>NUCLEOTIDE SEQUENCE</scope>
    <source>
        <strain evidence="2">MM415A00879</strain>
        <strain evidence="1">MM415B00915</strain>
    </source>
</reference>
<proteinExistence type="predicted"/>
<accession>A0A6M3IX58</accession>
<dbReference type="EMBL" id="MT141446">
    <property type="protein sequence ID" value="QJA61591.1"/>
    <property type="molecule type" value="Genomic_DNA"/>
</dbReference>
<evidence type="ECO:0000313" key="1">
    <source>
        <dbReference type="EMBL" id="QJA61591.1"/>
    </source>
</evidence>
<organism evidence="1">
    <name type="scientific">viral metagenome</name>
    <dbReference type="NCBI Taxonomy" id="1070528"/>
    <lineage>
        <taxon>unclassified sequences</taxon>
        <taxon>metagenomes</taxon>
        <taxon>organismal metagenomes</taxon>
    </lineage>
</organism>
<dbReference type="AlphaFoldDB" id="A0A6M3IX58"/>
<name>A0A6M3IX58_9ZZZZ</name>
<dbReference type="EMBL" id="MT142381">
    <property type="protein sequence ID" value="QJA79432.1"/>
    <property type="molecule type" value="Genomic_DNA"/>
</dbReference>